<gene>
    <name evidence="2" type="ORF">TH3_14595</name>
</gene>
<feature type="region of interest" description="Disordered" evidence="1">
    <location>
        <begin position="69"/>
        <end position="114"/>
    </location>
</feature>
<feature type="region of interest" description="Disordered" evidence="1">
    <location>
        <begin position="1"/>
        <end position="37"/>
    </location>
</feature>
<dbReference type="Proteomes" id="UP000007127">
    <property type="component" value="Chromosome"/>
</dbReference>
<name>A0AB72UFK7_9PROT</name>
<organism evidence="2 3">
    <name type="scientific">Thalassospira xiamenensis M-5 = DSM 17429</name>
    <dbReference type="NCBI Taxonomy" id="1123366"/>
    <lineage>
        <taxon>Bacteria</taxon>
        <taxon>Pseudomonadati</taxon>
        <taxon>Pseudomonadota</taxon>
        <taxon>Alphaproteobacteria</taxon>
        <taxon>Rhodospirillales</taxon>
        <taxon>Thalassospiraceae</taxon>
        <taxon>Thalassospira</taxon>
    </lineage>
</organism>
<evidence type="ECO:0000313" key="2">
    <source>
        <dbReference type="EMBL" id="AJD53025.1"/>
    </source>
</evidence>
<evidence type="ECO:0000313" key="3">
    <source>
        <dbReference type="Proteomes" id="UP000007127"/>
    </source>
</evidence>
<proteinExistence type="predicted"/>
<dbReference type="AlphaFoldDB" id="A0AB72UFK7"/>
<evidence type="ECO:0000256" key="1">
    <source>
        <dbReference type="SAM" id="MobiDB-lite"/>
    </source>
</evidence>
<reference evidence="2 3" key="1">
    <citation type="journal article" date="2012" name="J. Bacteriol.">
        <title>Genome sequence of Thalassospira xiamenensis type strain M-5.</title>
        <authorList>
            <person name="Lai Q."/>
            <person name="Shao Z."/>
        </authorList>
    </citation>
    <scope>NUCLEOTIDE SEQUENCE [LARGE SCALE GENOMIC DNA]</scope>
    <source>
        <strain evidence="2 3">M-5</strain>
    </source>
</reference>
<dbReference type="KEGG" id="txi:TH3_14595"/>
<protein>
    <submittedName>
        <fullName evidence="2">Uncharacterized protein</fullName>
    </submittedName>
</protein>
<accession>A0AB72UFK7</accession>
<dbReference type="EMBL" id="CP004388">
    <property type="protein sequence ID" value="AJD53025.1"/>
    <property type="molecule type" value="Genomic_DNA"/>
</dbReference>
<sequence>MAMTVVAAGPNCDRIRSAGATAPSMPDRQTAKLRNRQAARLPDRQAMRRPGRGFARCPCSITSAKPGQCHKGGIGMAGQAWQGQSRAEQSRAEPTRPDPTQPNPTREMQDRRIGKGTDQIAGCIQARRSFWLPGLRSGRAKRALGAGFRGGVDLSSPWRGLNCQLWADGQCVGNEY</sequence>